<keyword evidence="3" id="KW-0285">Flavoprotein</keyword>
<accession>A0ABR2JI12</accession>
<keyword evidence="5" id="KW-0479">Metal-binding</keyword>
<dbReference type="SUPFAM" id="SSF55424">
    <property type="entry name" value="FAD/NAD-linked reductases, dimerisation (C-terminal) domain"/>
    <property type="match status" value="1"/>
</dbReference>
<protein>
    <submittedName>
        <fullName evidence="11">Monodehydroascorbate reductase</fullName>
    </submittedName>
</protein>
<evidence type="ECO:0000256" key="1">
    <source>
        <dbReference type="ARBA" id="ARBA00001974"/>
    </source>
</evidence>
<dbReference type="CDD" id="cd03478">
    <property type="entry name" value="Rieske_AIFL_N"/>
    <property type="match status" value="1"/>
</dbReference>
<keyword evidence="8" id="KW-0408">Iron</keyword>
<evidence type="ECO:0000256" key="4">
    <source>
        <dbReference type="ARBA" id="ARBA00022714"/>
    </source>
</evidence>
<evidence type="ECO:0000256" key="2">
    <source>
        <dbReference type="ARBA" id="ARBA00006442"/>
    </source>
</evidence>
<keyword evidence="6" id="KW-0274">FAD</keyword>
<comment type="caution">
    <text evidence="11">The sequence shown here is derived from an EMBL/GenBank/DDBJ whole genome shotgun (WGS) entry which is preliminary data.</text>
</comment>
<dbReference type="SUPFAM" id="SSF51905">
    <property type="entry name" value="FAD/NAD(P)-binding domain"/>
    <property type="match status" value="1"/>
</dbReference>
<dbReference type="InterPro" id="IPR017941">
    <property type="entry name" value="Rieske_2Fe-2S"/>
</dbReference>
<evidence type="ECO:0000256" key="8">
    <source>
        <dbReference type="ARBA" id="ARBA00023004"/>
    </source>
</evidence>
<dbReference type="Gene3D" id="2.102.10.10">
    <property type="entry name" value="Rieske [2Fe-2S] iron-sulphur domain"/>
    <property type="match status" value="1"/>
</dbReference>
<evidence type="ECO:0000259" key="10">
    <source>
        <dbReference type="PROSITE" id="PS51296"/>
    </source>
</evidence>
<dbReference type="PANTHER" id="PTHR43557:SF2">
    <property type="entry name" value="RIESKE DOMAIN-CONTAINING PROTEIN-RELATED"/>
    <property type="match status" value="1"/>
</dbReference>
<dbReference type="SUPFAM" id="SSF50022">
    <property type="entry name" value="ISP domain"/>
    <property type="match status" value="1"/>
</dbReference>
<name>A0ABR2JI12_9PEZI</name>
<evidence type="ECO:0000256" key="9">
    <source>
        <dbReference type="ARBA" id="ARBA00023014"/>
    </source>
</evidence>
<evidence type="ECO:0000313" key="11">
    <source>
        <dbReference type="EMBL" id="KAK8877456.1"/>
    </source>
</evidence>
<proteinExistence type="inferred from homology"/>
<dbReference type="PROSITE" id="PS51296">
    <property type="entry name" value="RIESKE"/>
    <property type="match status" value="1"/>
</dbReference>
<keyword evidence="4" id="KW-0001">2Fe-2S</keyword>
<feature type="domain" description="Rieske" evidence="10">
    <location>
        <begin position="46"/>
        <end position="145"/>
    </location>
</feature>
<dbReference type="InterPro" id="IPR036922">
    <property type="entry name" value="Rieske_2Fe-2S_sf"/>
</dbReference>
<dbReference type="EMBL" id="JAPCWZ010000002">
    <property type="protein sequence ID" value="KAK8877456.1"/>
    <property type="molecule type" value="Genomic_DNA"/>
</dbReference>
<evidence type="ECO:0000256" key="5">
    <source>
        <dbReference type="ARBA" id="ARBA00022723"/>
    </source>
</evidence>
<keyword evidence="7" id="KW-0560">Oxidoreductase</keyword>
<dbReference type="InterPro" id="IPR036188">
    <property type="entry name" value="FAD/NAD-bd_sf"/>
</dbReference>
<organism evidence="11 12">
    <name type="scientific">Apiospora arundinis</name>
    <dbReference type="NCBI Taxonomy" id="335852"/>
    <lineage>
        <taxon>Eukaryota</taxon>
        <taxon>Fungi</taxon>
        <taxon>Dikarya</taxon>
        <taxon>Ascomycota</taxon>
        <taxon>Pezizomycotina</taxon>
        <taxon>Sordariomycetes</taxon>
        <taxon>Xylariomycetidae</taxon>
        <taxon>Amphisphaeriales</taxon>
        <taxon>Apiosporaceae</taxon>
        <taxon>Apiospora</taxon>
    </lineage>
</organism>
<dbReference type="InterPro" id="IPR016156">
    <property type="entry name" value="FAD/NAD-linked_Rdtase_dimer_sf"/>
</dbReference>
<dbReference type="InterPro" id="IPR028202">
    <property type="entry name" value="Reductase_C"/>
</dbReference>
<dbReference type="PRINTS" id="PR00411">
    <property type="entry name" value="PNDRDTASEI"/>
</dbReference>
<sequence length="582" mass="61924">MNSARSSLLRSVIARATVKPNNFFSIAQKRSSITPFQFRAMSEFKLKDISSLSLQPGEKQEVEVEGIEGGKVLLANVGGKIQALGPKCTHYGAPLVKGVMTKSGRITCPWHGACFNGKTGDVEDAPALDSLPVFKVIEKDGAVYVQGEEATIKAGRRQPNLKSTSAAKSEKVVVVGGGSGGLGLVQGLREKGYSGKITMITNEGVLPIDRTKLSKALMTDVSKLQWRNDEWFKTGSVDVVQQEVSSVDFGSKEVATQAGGKFSYDKLVLATGGTPRNLPLQGFKVLGNIFALRNIENAKEINNAIGDKGKKIVVIGSSFIGMELANCVAADNTVTIIGMEDTPLERVLGKEIGAGLQKSLEGKGVKFHMGASVDKAEPSSSDPSKVGAVVLKDGTKLEADLVVLGIGVSPATEYLKDNKVVGLEKDGSLKTDEQYSVVGLKDVYAIGDIASFPYKGPGGEGKYTRIEHWNVAQQSGRIVAGHIVNPSIKPEFFTPIFWSALGAQLRYCGNTSNGYDDLILNGNPAEANFVAYYCKGETVVALASMGRDPVMAQAAELMRLNKMPSKSEIKGGLDILSLGSPE</sequence>
<evidence type="ECO:0000256" key="6">
    <source>
        <dbReference type="ARBA" id="ARBA00022827"/>
    </source>
</evidence>
<evidence type="ECO:0000256" key="3">
    <source>
        <dbReference type="ARBA" id="ARBA00022630"/>
    </source>
</evidence>
<dbReference type="Pfam" id="PF07992">
    <property type="entry name" value="Pyr_redox_2"/>
    <property type="match status" value="1"/>
</dbReference>
<dbReference type="Proteomes" id="UP001390339">
    <property type="component" value="Unassembled WGS sequence"/>
</dbReference>
<comment type="cofactor">
    <cofactor evidence="1">
        <name>FAD</name>
        <dbReference type="ChEBI" id="CHEBI:57692"/>
    </cofactor>
</comment>
<dbReference type="PANTHER" id="PTHR43557">
    <property type="entry name" value="APOPTOSIS-INDUCING FACTOR 1"/>
    <property type="match status" value="1"/>
</dbReference>
<dbReference type="Pfam" id="PF00355">
    <property type="entry name" value="Rieske"/>
    <property type="match status" value="1"/>
</dbReference>
<keyword evidence="9" id="KW-0411">Iron-sulfur</keyword>
<comment type="similarity">
    <text evidence="2">Belongs to the FAD-dependent oxidoreductase family.</text>
</comment>
<dbReference type="Gene3D" id="3.30.390.30">
    <property type="match status" value="1"/>
</dbReference>
<dbReference type="Gene3D" id="3.50.50.60">
    <property type="entry name" value="FAD/NAD(P)-binding domain"/>
    <property type="match status" value="2"/>
</dbReference>
<dbReference type="Pfam" id="PF14759">
    <property type="entry name" value="Reductase_C"/>
    <property type="match status" value="1"/>
</dbReference>
<dbReference type="InterPro" id="IPR050446">
    <property type="entry name" value="FAD-oxidoreductase/Apoptosis"/>
</dbReference>
<dbReference type="InterPro" id="IPR023753">
    <property type="entry name" value="FAD/NAD-binding_dom"/>
</dbReference>
<evidence type="ECO:0000256" key="7">
    <source>
        <dbReference type="ARBA" id="ARBA00023002"/>
    </source>
</evidence>
<dbReference type="PRINTS" id="PR00368">
    <property type="entry name" value="FADPNR"/>
</dbReference>
<reference evidence="11 12" key="1">
    <citation type="journal article" date="2024" name="IMA Fungus">
        <title>Apiospora arundinis, a panoply of carbohydrate-active enzymes and secondary metabolites.</title>
        <authorList>
            <person name="Sorensen T."/>
            <person name="Petersen C."/>
            <person name="Muurmann A.T."/>
            <person name="Christiansen J.V."/>
            <person name="Brundto M.L."/>
            <person name="Overgaard C.K."/>
            <person name="Boysen A.T."/>
            <person name="Wollenberg R.D."/>
            <person name="Larsen T.O."/>
            <person name="Sorensen J.L."/>
            <person name="Nielsen K.L."/>
            <person name="Sondergaard T.E."/>
        </authorList>
    </citation>
    <scope>NUCLEOTIDE SEQUENCE [LARGE SCALE GENOMIC DNA]</scope>
    <source>
        <strain evidence="11 12">AAU 773</strain>
    </source>
</reference>
<evidence type="ECO:0000313" key="12">
    <source>
        <dbReference type="Proteomes" id="UP001390339"/>
    </source>
</evidence>
<keyword evidence="12" id="KW-1185">Reference proteome</keyword>
<gene>
    <name evidence="11" type="ORF">PGQ11_002402</name>
</gene>